<accession>A0ABM1L4V0</accession>
<sequence>MDYRGLNAISVTSTYPLPLIKDLLAEAVKGKVFSKLDLRDAYFQVHIRKGDEYKTAFNTPLGQFEYRVMLFGPPGAPGVFMNLINEVLHKHLFRGALVYLHDALLYSPDEQSHIKLVREVLQILYKHKLFAKLSKYEFHKEEIDFLGYRIFPRGLEMDPAKVWDVLG</sequence>
<evidence type="ECO:0000256" key="1">
    <source>
        <dbReference type="ARBA" id="ARBA00010879"/>
    </source>
</evidence>
<dbReference type="InterPro" id="IPR000477">
    <property type="entry name" value="RT_dom"/>
</dbReference>
<keyword evidence="5" id="KW-0548">Nucleotidyltransferase</keyword>
<dbReference type="InterPro" id="IPR043502">
    <property type="entry name" value="DNA/RNA_pol_sf"/>
</dbReference>
<dbReference type="Proteomes" id="UP000694871">
    <property type="component" value="Unplaced"/>
</dbReference>
<dbReference type="Gene3D" id="3.30.70.270">
    <property type="match status" value="1"/>
</dbReference>
<feature type="domain" description="Reverse transcriptase" evidence="3">
    <location>
        <begin position="1"/>
        <end position="150"/>
    </location>
</feature>
<dbReference type="GeneID" id="107122408"/>
<dbReference type="CDD" id="cd01647">
    <property type="entry name" value="RT_LTR"/>
    <property type="match status" value="1"/>
</dbReference>
<dbReference type="Gene3D" id="3.10.10.10">
    <property type="entry name" value="HIV Type 1 Reverse Transcriptase, subunit A, domain 1"/>
    <property type="match status" value="1"/>
</dbReference>
<dbReference type="SUPFAM" id="SSF56672">
    <property type="entry name" value="DNA/RNA polymerases"/>
    <property type="match status" value="1"/>
</dbReference>
<evidence type="ECO:0000259" key="3">
    <source>
        <dbReference type="PROSITE" id="PS50878"/>
    </source>
</evidence>
<dbReference type="PROSITE" id="PS50878">
    <property type="entry name" value="RT_POL"/>
    <property type="match status" value="1"/>
</dbReference>
<protein>
    <recommendedName>
        <fullName evidence="2">ribonuclease H</fullName>
        <ecNumber evidence="2">3.1.26.4</ecNumber>
    </recommendedName>
</protein>
<keyword evidence="5" id="KW-0808">Transferase</keyword>
<dbReference type="InterPro" id="IPR043128">
    <property type="entry name" value="Rev_trsase/Diguanyl_cyclase"/>
</dbReference>
<dbReference type="GO" id="GO:0003964">
    <property type="term" value="F:RNA-directed DNA polymerase activity"/>
    <property type="evidence" value="ECO:0007669"/>
    <property type="project" value="UniProtKB-KW"/>
</dbReference>
<organism evidence="4 5">
    <name type="scientific">Gekko japonicus</name>
    <name type="common">Schlegel's Japanese gecko</name>
    <dbReference type="NCBI Taxonomy" id="146911"/>
    <lineage>
        <taxon>Eukaryota</taxon>
        <taxon>Metazoa</taxon>
        <taxon>Chordata</taxon>
        <taxon>Craniata</taxon>
        <taxon>Vertebrata</taxon>
        <taxon>Euteleostomi</taxon>
        <taxon>Lepidosauria</taxon>
        <taxon>Squamata</taxon>
        <taxon>Bifurcata</taxon>
        <taxon>Gekkota</taxon>
        <taxon>Gekkonidae</taxon>
        <taxon>Gekkoninae</taxon>
        <taxon>Gekko</taxon>
    </lineage>
</organism>
<comment type="similarity">
    <text evidence="1">Belongs to the beta type-B retroviral polymerase family. HERV class-II K(HML-2) pol subfamily.</text>
</comment>
<proteinExistence type="inferred from homology"/>
<dbReference type="PANTHER" id="PTHR24559">
    <property type="entry name" value="TRANSPOSON TY3-I GAG-POL POLYPROTEIN"/>
    <property type="match status" value="1"/>
</dbReference>
<evidence type="ECO:0000256" key="2">
    <source>
        <dbReference type="ARBA" id="ARBA00012180"/>
    </source>
</evidence>
<dbReference type="RefSeq" id="XP_015280987.1">
    <property type="nucleotide sequence ID" value="XM_015425501.1"/>
</dbReference>
<gene>
    <name evidence="5" type="primary">LOC107122408</name>
</gene>
<dbReference type="InterPro" id="IPR053134">
    <property type="entry name" value="RNA-dir_DNA_polymerase"/>
</dbReference>
<reference evidence="5" key="1">
    <citation type="submission" date="2025-08" db="UniProtKB">
        <authorList>
            <consortium name="RefSeq"/>
        </authorList>
    </citation>
    <scope>IDENTIFICATION</scope>
</reference>
<name>A0ABM1L4V0_GEKJA</name>
<keyword evidence="5" id="KW-0695">RNA-directed DNA polymerase</keyword>
<dbReference type="EC" id="3.1.26.4" evidence="2"/>
<evidence type="ECO:0000313" key="4">
    <source>
        <dbReference type="Proteomes" id="UP000694871"/>
    </source>
</evidence>
<keyword evidence="4" id="KW-1185">Reference proteome</keyword>
<evidence type="ECO:0000313" key="5">
    <source>
        <dbReference type="RefSeq" id="XP_015280987.1"/>
    </source>
</evidence>
<dbReference type="PANTHER" id="PTHR24559:SF440">
    <property type="entry name" value="RIBONUCLEASE H"/>
    <property type="match status" value="1"/>
</dbReference>
<dbReference type="Pfam" id="PF00078">
    <property type="entry name" value="RVT_1"/>
    <property type="match status" value="1"/>
</dbReference>